<dbReference type="PROSITE" id="PS50871">
    <property type="entry name" value="C1Q"/>
    <property type="match status" value="1"/>
</dbReference>
<feature type="domain" description="C2H2-type" evidence="8">
    <location>
        <begin position="270"/>
        <end position="298"/>
    </location>
</feature>
<dbReference type="InterPro" id="IPR050888">
    <property type="entry name" value="ZnF_C2H2-type_TF"/>
</dbReference>
<evidence type="ECO:0000313" key="11">
    <source>
        <dbReference type="Proteomes" id="UP001286313"/>
    </source>
</evidence>
<organism evidence="10 11">
    <name type="scientific">Petrolisthes cinctipes</name>
    <name type="common">Flat porcelain crab</name>
    <dbReference type="NCBI Taxonomy" id="88211"/>
    <lineage>
        <taxon>Eukaryota</taxon>
        <taxon>Metazoa</taxon>
        <taxon>Ecdysozoa</taxon>
        <taxon>Arthropoda</taxon>
        <taxon>Crustacea</taxon>
        <taxon>Multicrustacea</taxon>
        <taxon>Malacostraca</taxon>
        <taxon>Eumalacostraca</taxon>
        <taxon>Eucarida</taxon>
        <taxon>Decapoda</taxon>
        <taxon>Pleocyemata</taxon>
        <taxon>Anomura</taxon>
        <taxon>Galatheoidea</taxon>
        <taxon>Porcellanidae</taxon>
        <taxon>Petrolisthes</taxon>
    </lineage>
</organism>
<evidence type="ECO:0000256" key="5">
    <source>
        <dbReference type="ARBA" id="ARBA00022833"/>
    </source>
</evidence>
<keyword evidence="4 7" id="KW-0863">Zinc-finger</keyword>
<dbReference type="SMART" id="SM00355">
    <property type="entry name" value="ZnF_C2H2"/>
    <property type="match status" value="7"/>
</dbReference>
<feature type="domain" description="C1q" evidence="9">
    <location>
        <begin position="85"/>
        <end position="222"/>
    </location>
</feature>
<dbReference type="InterPro" id="IPR036236">
    <property type="entry name" value="Znf_C2H2_sf"/>
</dbReference>
<dbReference type="SMART" id="SM00110">
    <property type="entry name" value="C1Q"/>
    <property type="match status" value="1"/>
</dbReference>
<evidence type="ECO:0000256" key="4">
    <source>
        <dbReference type="ARBA" id="ARBA00022771"/>
    </source>
</evidence>
<evidence type="ECO:0000259" key="9">
    <source>
        <dbReference type="PROSITE" id="PS50871"/>
    </source>
</evidence>
<feature type="domain" description="C2H2-type" evidence="8">
    <location>
        <begin position="1069"/>
        <end position="1096"/>
    </location>
</feature>
<name>A0AAE1G6D3_PETCI</name>
<accession>A0AAE1G6D3</accession>
<evidence type="ECO:0000256" key="6">
    <source>
        <dbReference type="ARBA" id="ARBA00023242"/>
    </source>
</evidence>
<feature type="domain" description="C2H2-type" evidence="8">
    <location>
        <begin position="1010"/>
        <end position="1034"/>
    </location>
</feature>
<evidence type="ECO:0000256" key="7">
    <source>
        <dbReference type="PROSITE-ProRule" id="PRU00042"/>
    </source>
</evidence>
<proteinExistence type="predicted"/>
<feature type="domain" description="C2H2-type" evidence="8">
    <location>
        <begin position="1039"/>
        <end position="1061"/>
    </location>
</feature>
<dbReference type="PRINTS" id="PR00007">
    <property type="entry name" value="COMPLEMNTC1Q"/>
</dbReference>
<dbReference type="PROSITE" id="PS00028">
    <property type="entry name" value="ZINC_FINGER_C2H2_1"/>
    <property type="match status" value="5"/>
</dbReference>
<dbReference type="InterPro" id="IPR001073">
    <property type="entry name" value="C1q_dom"/>
</dbReference>
<dbReference type="InterPro" id="IPR008983">
    <property type="entry name" value="Tumour_necrosis_fac-like_dom"/>
</dbReference>
<protein>
    <submittedName>
        <fullName evidence="10">Uncharacterized protein</fullName>
    </submittedName>
</protein>
<dbReference type="GO" id="GO:0005634">
    <property type="term" value="C:nucleus"/>
    <property type="evidence" value="ECO:0007669"/>
    <property type="project" value="UniProtKB-SubCell"/>
</dbReference>
<evidence type="ECO:0000256" key="2">
    <source>
        <dbReference type="ARBA" id="ARBA00022723"/>
    </source>
</evidence>
<keyword evidence="11" id="KW-1185">Reference proteome</keyword>
<dbReference type="GO" id="GO:0008270">
    <property type="term" value="F:zinc ion binding"/>
    <property type="evidence" value="ECO:0007669"/>
    <property type="project" value="UniProtKB-KW"/>
</dbReference>
<evidence type="ECO:0000313" key="10">
    <source>
        <dbReference type="EMBL" id="KAK3885827.1"/>
    </source>
</evidence>
<dbReference type="Pfam" id="PF00096">
    <property type="entry name" value="zf-C2H2"/>
    <property type="match status" value="3"/>
</dbReference>
<comment type="subcellular location">
    <subcellularLocation>
        <location evidence="1">Nucleus</location>
    </subcellularLocation>
</comment>
<evidence type="ECO:0000256" key="1">
    <source>
        <dbReference type="ARBA" id="ARBA00004123"/>
    </source>
</evidence>
<dbReference type="Proteomes" id="UP001286313">
    <property type="component" value="Unassembled WGS sequence"/>
</dbReference>
<dbReference type="EMBL" id="JAWQEG010000763">
    <property type="protein sequence ID" value="KAK3885827.1"/>
    <property type="molecule type" value="Genomic_DNA"/>
</dbReference>
<keyword evidence="5" id="KW-0862">Zinc</keyword>
<evidence type="ECO:0000259" key="8">
    <source>
        <dbReference type="PROSITE" id="PS50157"/>
    </source>
</evidence>
<dbReference type="InterPro" id="IPR013087">
    <property type="entry name" value="Znf_C2H2_type"/>
</dbReference>
<dbReference type="Pfam" id="PF00386">
    <property type="entry name" value="C1q"/>
    <property type="match status" value="1"/>
</dbReference>
<reference evidence="10" key="1">
    <citation type="submission" date="2023-10" db="EMBL/GenBank/DDBJ databases">
        <title>Genome assemblies of two species of porcelain crab, Petrolisthes cinctipes and Petrolisthes manimaculis (Anomura: Porcellanidae).</title>
        <authorList>
            <person name="Angst P."/>
        </authorList>
    </citation>
    <scope>NUCLEOTIDE SEQUENCE</scope>
    <source>
        <strain evidence="10">PB745_01</strain>
        <tissue evidence="10">Gill</tissue>
    </source>
</reference>
<keyword evidence="3" id="KW-0677">Repeat</keyword>
<dbReference type="PANTHER" id="PTHR24406">
    <property type="entry name" value="TRANSCRIPTIONAL REPRESSOR CTCFL-RELATED"/>
    <property type="match status" value="1"/>
</dbReference>
<keyword evidence="2" id="KW-0479">Metal-binding</keyword>
<dbReference type="PROSITE" id="PS50157">
    <property type="entry name" value="ZINC_FINGER_C2H2_2"/>
    <property type="match status" value="5"/>
</dbReference>
<dbReference type="Gene3D" id="3.30.160.60">
    <property type="entry name" value="Classic Zinc Finger"/>
    <property type="match status" value="3"/>
</dbReference>
<dbReference type="FunFam" id="3.30.160.60:FF:000145">
    <property type="entry name" value="Zinc finger protein 574"/>
    <property type="match status" value="1"/>
</dbReference>
<dbReference type="AlphaFoldDB" id="A0AAE1G6D3"/>
<dbReference type="SUPFAM" id="SSF57667">
    <property type="entry name" value="beta-beta-alpha zinc fingers"/>
    <property type="match status" value="2"/>
</dbReference>
<dbReference type="Gene3D" id="2.60.120.40">
    <property type="match status" value="1"/>
</dbReference>
<sequence>MQRRKVKGVWGGGEAVLAPGLDDIHNTTHTTTVKMARFLLVTLVAVLGWQEVSGQGDRTPVNFPVGGSGSVVRGPAAFGPPGPPLGGCYGGFSVRKARTGFGDTVSANTKIQFRDVLLNMGGWSPSFNDFEAPCPGSYYFSFHAVSSQSGDFTLQLYKNGQYQVTAYGSSRDFQQASNSAILFLQQGDLVHLQLEQGTIYEHPGNEAYTSFSGYLVETDHRKQEYSTLLCQGTIIVSSRQHQGRNIMAGGVSTLPVVHIRIVQSSRSKVHSCDYCFQSFEEEASLMQHIAVTHSTQEVVQLVCLCPLCHTCLLCHLDLLLHLQQHHQVTVAVKEESRLCEYCGLMFSREASLLTHITFRHGQVFVQSYMEFSFKDLAGMGMGQHGTNTFLQVMDVTLTTNTDGSTSTLTSKPTDDGTIDLTRNLTLGCTINSTKYQTYGSTNTSKPADGNTNSLTSKLTGGSTDTLTIMAIDGKKSRDDATNILIDGPTNRTAYAMTEKANISNLYVLENTQIDDRCSTLIDEAVDGCTSTLRNDVIDCNILPWQELGNTKKINAGISNKAGLLIPVKSNREIPCTGSVNFKMITPFEKNVKGPDASRNVLCPETLMKVGIDISTMKDMEITLTETLSNFDQDKLKYGAQAHKLLPDSESKLQTEKKSENINTALVIRECAVKSKPITREKIINESNLSDIRVSVFKEVMGTEEEETSVEMIVYDDEDSVREAVLTIENVEMEEETLWIEDMPSRTVFCSDKTQMEKKKRVNINTGFMDVSDYEKVMNIVKQKEVKFGVVEHGDVENNKVEYSDMENCVIEHTKRENNEMVQTEVKNDEMQQTEVEKNMLEQTDMFVRVASKSIKWLKNCDDKLKDKEQIQQSLSKQDCQPISEQRYQCITEHNDGSVAEQTQQSEEGHKYEILPKQTQQFTGMEVIDMSINKYDRPDDSEVEGIIVISHKEANTSDDIFSPEVVICGTPQRPHVSSKGQVKAKSTDAPGIQLMSEAQDHRGSVHGVGGVECGECHTTFFSHHTLATHVKRKHSQGAGFECKDCGKAFRSQGNLWAHSLTHLRYTQRRFPCPQCSQRFPTKSKLTVHLQTHDGQKRFQCGECNKSFVYQSLLMHHMKKHIPHTHSHLLGEENSVYVVMEEKTPSE</sequence>
<feature type="domain" description="C2H2-type" evidence="8">
    <location>
        <begin position="1097"/>
        <end position="1119"/>
    </location>
</feature>
<dbReference type="SUPFAM" id="SSF49842">
    <property type="entry name" value="TNF-like"/>
    <property type="match status" value="1"/>
</dbReference>
<comment type="caution">
    <text evidence="10">The sequence shown here is derived from an EMBL/GenBank/DDBJ whole genome shotgun (WGS) entry which is preliminary data.</text>
</comment>
<gene>
    <name evidence="10" type="ORF">Pcinc_009990</name>
</gene>
<evidence type="ECO:0000256" key="3">
    <source>
        <dbReference type="ARBA" id="ARBA00022737"/>
    </source>
</evidence>
<keyword evidence="6" id="KW-0539">Nucleus</keyword>